<dbReference type="GO" id="GO:0055105">
    <property type="term" value="F:ubiquitin-protein transferase inhibitor activity"/>
    <property type="evidence" value="ECO:0007669"/>
    <property type="project" value="TreeGrafter"/>
</dbReference>
<protein>
    <submittedName>
        <fullName evidence="1">Uncharacterized protein</fullName>
    </submittedName>
</protein>
<dbReference type="EMBL" id="KZ110595">
    <property type="protein sequence ID" value="OSX63443.1"/>
    <property type="molecule type" value="Genomic_DNA"/>
</dbReference>
<keyword evidence="2" id="KW-1185">Reference proteome</keyword>
<evidence type="ECO:0000313" key="1">
    <source>
        <dbReference type="EMBL" id="OSX63443.1"/>
    </source>
</evidence>
<accession>A0A1X6N4U2</accession>
<dbReference type="PANTHER" id="PTHR15430">
    <property type="entry name" value="GLOMULIN"/>
    <property type="match status" value="1"/>
</dbReference>
<dbReference type="InterPro" id="IPR016024">
    <property type="entry name" value="ARM-type_fold"/>
</dbReference>
<dbReference type="GO" id="GO:0005737">
    <property type="term" value="C:cytoplasm"/>
    <property type="evidence" value="ECO:0007669"/>
    <property type="project" value="TreeGrafter"/>
</dbReference>
<proteinExistence type="predicted"/>
<evidence type="ECO:0000313" key="2">
    <source>
        <dbReference type="Proteomes" id="UP000194127"/>
    </source>
</evidence>
<dbReference type="Pfam" id="PF08568">
    <property type="entry name" value="Kinetochor_Ybp2"/>
    <property type="match status" value="1"/>
</dbReference>
<dbReference type="OrthoDB" id="5396786at2759"/>
<dbReference type="RefSeq" id="XP_024340237.1">
    <property type="nucleotide sequence ID" value="XM_024485079.1"/>
</dbReference>
<dbReference type="AlphaFoldDB" id="A0A1X6N4U2"/>
<gene>
    <name evidence="1" type="ORF">POSPLADRAFT_1139733</name>
</gene>
<organism evidence="1 2">
    <name type="scientific">Postia placenta MAD-698-R-SB12</name>
    <dbReference type="NCBI Taxonomy" id="670580"/>
    <lineage>
        <taxon>Eukaryota</taxon>
        <taxon>Fungi</taxon>
        <taxon>Dikarya</taxon>
        <taxon>Basidiomycota</taxon>
        <taxon>Agaricomycotina</taxon>
        <taxon>Agaricomycetes</taxon>
        <taxon>Polyporales</taxon>
        <taxon>Adustoporiaceae</taxon>
        <taxon>Rhodonia</taxon>
    </lineage>
</organism>
<dbReference type="PANTHER" id="PTHR15430:SF1">
    <property type="entry name" value="GLOMULIN"/>
    <property type="match status" value="1"/>
</dbReference>
<feature type="non-terminal residue" evidence="1">
    <location>
        <position position="1"/>
    </location>
</feature>
<dbReference type="GeneID" id="36330028"/>
<dbReference type="InterPro" id="IPR013877">
    <property type="entry name" value="YAP-bd/ALF4/Glomulin"/>
</dbReference>
<dbReference type="STRING" id="670580.A0A1X6N4U2"/>
<dbReference type="SUPFAM" id="SSF48371">
    <property type="entry name" value="ARM repeat"/>
    <property type="match status" value="1"/>
</dbReference>
<sequence length="480" mass="52825">EPLTLLPLLAASRDENAERLVRLMAESSSAKEVVMATQEVVETIELMSQSSEQYDDEQDSAPPFQQLACILMMSAVLIVVLATAIPRLPRRKQTPSEVLRPLFAELGSVVSHTASDAMPSDHRKLITSTVRTVSILNRWMASESSHDSSEHDNVVDVLYSLLTTVVEACANNIDSHLAQQAFQRQFPRLVVPFSDGDSSTQSEDITRELQTAIADLHLTPSRLQAEPTLGSLILLAHTPSYTFTTSLLTAFFAVILMALQTNHALDEVLALLIDTIVPFRAYSPASDFPPDLLIPLAHILSSLASVHPDSATRHHTFRLLASILALAPSPLRLQLLHELLTDEDTAPQMRVAAIGLVKDALLEALAAPAGSEESSRNVFASHLLLRTLGPILLQPHPPSLFDTANQLDQQDFLDTAEPLRLVECLALCYVWLLRDVQNRTGLRDADNLRNVEHTLLEPLRRQLRTWDNGMDGSILLGGLM</sequence>
<reference evidence="1 2" key="1">
    <citation type="submission" date="2017-04" db="EMBL/GenBank/DDBJ databases">
        <title>Genome Sequence of the Model Brown-Rot Fungus Postia placenta SB12.</title>
        <authorList>
            <consortium name="DOE Joint Genome Institute"/>
            <person name="Gaskell J."/>
            <person name="Kersten P."/>
            <person name="Larrondo L.F."/>
            <person name="Canessa P."/>
            <person name="Martinez D."/>
            <person name="Hibbett D."/>
            <person name="Schmoll M."/>
            <person name="Kubicek C.P."/>
            <person name="Martinez A.T."/>
            <person name="Yadav J."/>
            <person name="Master E."/>
            <person name="Magnuson J.K."/>
            <person name="James T."/>
            <person name="Yaver D."/>
            <person name="Berka R."/>
            <person name="Labutti K."/>
            <person name="Lipzen A."/>
            <person name="Aerts A."/>
            <person name="Barry K."/>
            <person name="Henrissat B."/>
            <person name="Blanchette R."/>
            <person name="Grigoriev I."/>
            <person name="Cullen D."/>
        </authorList>
    </citation>
    <scope>NUCLEOTIDE SEQUENCE [LARGE SCALE GENOMIC DNA]</scope>
    <source>
        <strain evidence="1 2">MAD-698-R-SB12</strain>
    </source>
</reference>
<name>A0A1X6N4U2_9APHY</name>
<dbReference type="Proteomes" id="UP000194127">
    <property type="component" value="Unassembled WGS sequence"/>
</dbReference>
<dbReference type="InterPro" id="IPR019516">
    <property type="entry name" value="Glomulin/ALF4"/>
</dbReference>